<reference evidence="1 2" key="1">
    <citation type="submission" date="2020-09" db="EMBL/GenBank/DDBJ databases">
        <title>De no assembly of potato wild relative species, Solanum commersonii.</title>
        <authorList>
            <person name="Cho K."/>
        </authorList>
    </citation>
    <scope>NUCLEOTIDE SEQUENCE [LARGE SCALE GENOMIC DNA]</scope>
    <source>
        <strain evidence="1">LZ3.2</strain>
        <tissue evidence="1">Leaf</tissue>
    </source>
</reference>
<name>A0A9J6A8E7_SOLCO</name>
<sequence length="107" mass="12117">MDKAKLVLGFIRKGYSNGLQLPLPSIRQLKTQGQSLQNSLGLSNPIFIFSSQFWVFMEVSSNFDLSFYGFCVSFCGGYSVFHFDHRLLIELSEGSVDGYFLVQFPVQ</sequence>
<keyword evidence="2" id="KW-1185">Reference proteome</keyword>
<dbReference type="EMBL" id="JACXVP010000002">
    <property type="protein sequence ID" value="KAG5620555.1"/>
    <property type="molecule type" value="Genomic_DNA"/>
</dbReference>
<organism evidence="1 2">
    <name type="scientific">Solanum commersonii</name>
    <name type="common">Commerson's wild potato</name>
    <name type="synonym">Commerson's nightshade</name>
    <dbReference type="NCBI Taxonomy" id="4109"/>
    <lineage>
        <taxon>Eukaryota</taxon>
        <taxon>Viridiplantae</taxon>
        <taxon>Streptophyta</taxon>
        <taxon>Embryophyta</taxon>
        <taxon>Tracheophyta</taxon>
        <taxon>Spermatophyta</taxon>
        <taxon>Magnoliopsida</taxon>
        <taxon>eudicotyledons</taxon>
        <taxon>Gunneridae</taxon>
        <taxon>Pentapetalae</taxon>
        <taxon>asterids</taxon>
        <taxon>lamiids</taxon>
        <taxon>Solanales</taxon>
        <taxon>Solanaceae</taxon>
        <taxon>Solanoideae</taxon>
        <taxon>Solaneae</taxon>
        <taxon>Solanum</taxon>
    </lineage>
</organism>
<gene>
    <name evidence="1" type="ORF">H5410_005773</name>
</gene>
<dbReference type="AlphaFoldDB" id="A0A9J6A8E7"/>
<comment type="caution">
    <text evidence="1">The sequence shown here is derived from an EMBL/GenBank/DDBJ whole genome shotgun (WGS) entry which is preliminary data.</text>
</comment>
<evidence type="ECO:0000313" key="1">
    <source>
        <dbReference type="EMBL" id="KAG5620555.1"/>
    </source>
</evidence>
<evidence type="ECO:0000313" key="2">
    <source>
        <dbReference type="Proteomes" id="UP000824120"/>
    </source>
</evidence>
<accession>A0A9J6A8E7</accession>
<proteinExistence type="predicted"/>
<dbReference type="Proteomes" id="UP000824120">
    <property type="component" value="Chromosome 2"/>
</dbReference>
<protein>
    <submittedName>
        <fullName evidence="1">Uncharacterized protein</fullName>
    </submittedName>
</protein>